<protein>
    <recommendedName>
        <fullName evidence="3">Phospholipid scramblase</fullName>
    </recommendedName>
</protein>
<comment type="caution">
    <text evidence="1">The sequence shown here is derived from an EMBL/GenBank/DDBJ whole genome shotgun (WGS) entry which is preliminary data.</text>
</comment>
<evidence type="ECO:0000313" key="2">
    <source>
        <dbReference type="Proteomes" id="UP000761534"/>
    </source>
</evidence>
<keyword evidence="2" id="KW-1185">Reference proteome</keyword>
<sequence>MRRLSGLRRRGSEETLPPYREYERSIKSVDLPEPPEYKEVETKLLPGRMNGYYKWMSLGTILIGPTKEDIHYTVKDSLLGNLLSVLLKEGDNGRIIAKIVGPQSNYKPKKFRVELEEYNDVTIAPLNTGIFTSPTNATYTFSLGKETFEWRPSRGREVRELGGKLSHGWKLVRLGCLDEATGGNRQERKPGYSSDGMEIVALFAFSAYLNFSKAFSFRFMGPVGSLGKRGELVAFTSAMQLRFLQQRAYMSSSASTSSAGAGCAAVSC</sequence>
<proteinExistence type="predicted"/>
<organism evidence="1 2">
    <name type="scientific">Trichomonascus ciferrii</name>
    <dbReference type="NCBI Taxonomy" id="44093"/>
    <lineage>
        <taxon>Eukaryota</taxon>
        <taxon>Fungi</taxon>
        <taxon>Dikarya</taxon>
        <taxon>Ascomycota</taxon>
        <taxon>Saccharomycotina</taxon>
        <taxon>Dipodascomycetes</taxon>
        <taxon>Dipodascales</taxon>
        <taxon>Trichomonascaceae</taxon>
        <taxon>Trichomonascus</taxon>
        <taxon>Trichomonascus ciferrii complex</taxon>
    </lineage>
</organism>
<accession>A0A642V9S9</accession>
<dbReference type="OrthoDB" id="5073671at2759"/>
<dbReference type="AlphaFoldDB" id="A0A642V9S9"/>
<name>A0A642V9S9_9ASCO</name>
<gene>
    <name evidence="1" type="ORF">TRICI_001019</name>
</gene>
<evidence type="ECO:0008006" key="3">
    <source>
        <dbReference type="Google" id="ProtNLM"/>
    </source>
</evidence>
<dbReference type="EMBL" id="SWFS01000078">
    <property type="protein sequence ID" value="KAA8916900.1"/>
    <property type="molecule type" value="Genomic_DNA"/>
</dbReference>
<reference evidence="1" key="1">
    <citation type="journal article" date="2019" name="G3 (Bethesda)">
        <title>Genome Assemblies of Two Rare Opportunistic Yeast Pathogens: Diutina rugosa (syn. Candida rugosa) and Trichomonascus ciferrii (syn. Candida ciferrii).</title>
        <authorList>
            <person name="Mixao V."/>
            <person name="Saus E."/>
            <person name="Hansen A.P."/>
            <person name="Lass-Florl C."/>
            <person name="Gabaldon T."/>
        </authorList>
    </citation>
    <scope>NUCLEOTIDE SEQUENCE</scope>
    <source>
        <strain evidence="1">CBS 4856</strain>
    </source>
</reference>
<dbReference type="VEuPathDB" id="FungiDB:TRICI_001019"/>
<dbReference type="Proteomes" id="UP000761534">
    <property type="component" value="Unassembled WGS sequence"/>
</dbReference>
<evidence type="ECO:0000313" key="1">
    <source>
        <dbReference type="EMBL" id="KAA8916900.1"/>
    </source>
</evidence>